<organism evidence="11 12">
    <name type="scientific">Candidatus Desulfacyla euxinica</name>
    <dbReference type="NCBI Taxonomy" id="2841693"/>
    <lineage>
        <taxon>Bacteria</taxon>
        <taxon>Deltaproteobacteria</taxon>
        <taxon>Candidatus Desulfacyla</taxon>
    </lineage>
</organism>
<evidence type="ECO:0000256" key="4">
    <source>
        <dbReference type="ARBA" id="ARBA00022741"/>
    </source>
</evidence>
<name>A0A8J6N117_9DELT</name>
<dbReference type="HAMAP" id="MF_00583_B">
    <property type="entry name" value="RibP_PPkinase_B"/>
    <property type="match status" value="1"/>
</dbReference>
<dbReference type="SUPFAM" id="SSF53271">
    <property type="entry name" value="PRTase-like"/>
    <property type="match status" value="1"/>
</dbReference>
<dbReference type="GO" id="GO:0002189">
    <property type="term" value="C:ribose phosphate diphosphokinase complex"/>
    <property type="evidence" value="ECO:0007669"/>
    <property type="project" value="TreeGrafter"/>
</dbReference>
<dbReference type="InterPro" id="IPR029099">
    <property type="entry name" value="Pribosyltran_N"/>
</dbReference>
<dbReference type="GO" id="GO:0005737">
    <property type="term" value="C:cytoplasm"/>
    <property type="evidence" value="ECO:0007669"/>
    <property type="project" value="UniProtKB-SubCell"/>
</dbReference>
<keyword evidence="3 9" id="KW-0545">Nucleotide biosynthesis</keyword>
<evidence type="ECO:0000256" key="9">
    <source>
        <dbReference type="HAMAP-Rule" id="MF_00583"/>
    </source>
</evidence>
<dbReference type="GO" id="GO:0016301">
    <property type="term" value="F:kinase activity"/>
    <property type="evidence" value="ECO:0007669"/>
    <property type="project" value="UniProtKB-KW"/>
</dbReference>
<dbReference type="NCBIfam" id="TIGR01251">
    <property type="entry name" value="ribP_PPkin"/>
    <property type="match status" value="1"/>
</dbReference>
<comment type="subcellular location">
    <subcellularLocation>
        <location evidence="9">Cytoplasm</location>
    </subcellularLocation>
</comment>
<dbReference type="InterPro" id="IPR037515">
    <property type="entry name" value="Rib-P_diPkinase_bac"/>
</dbReference>
<accession>A0A8J6N117</accession>
<dbReference type="PANTHER" id="PTHR10210">
    <property type="entry name" value="RIBOSE-PHOSPHATE DIPHOSPHOKINASE FAMILY MEMBER"/>
    <property type="match status" value="1"/>
</dbReference>
<dbReference type="EC" id="2.7.6.1" evidence="9"/>
<evidence type="ECO:0000256" key="6">
    <source>
        <dbReference type="ARBA" id="ARBA00022840"/>
    </source>
</evidence>
<dbReference type="GO" id="GO:0006015">
    <property type="term" value="P:5-phosphoribose 1-diphosphate biosynthetic process"/>
    <property type="evidence" value="ECO:0007669"/>
    <property type="project" value="UniProtKB-UniRule"/>
</dbReference>
<dbReference type="InterPro" id="IPR005946">
    <property type="entry name" value="Rib-P_diPkinase"/>
</dbReference>
<protein>
    <recommendedName>
        <fullName evidence="9">Ribose-phosphate pyrophosphokinase</fullName>
        <shortName evidence="9">RPPK</shortName>
        <ecNumber evidence="9">2.7.6.1</ecNumber>
    </recommendedName>
    <alternativeName>
        <fullName evidence="9">5-phospho-D-ribosyl alpha-1-diphosphate synthase</fullName>
    </alternativeName>
    <alternativeName>
        <fullName evidence="9">Phosphoribosyl diphosphate synthase</fullName>
    </alternativeName>
    <alternativeName>
        <fullName evidence="9">Phosphoribosyl pyrophosphate synthase</fullName>
        <shortName evidence="9">P-Rib-PP synthase</shortName>
        <shortName evidence="9">PRPP synthase</shortName>
        <shortName evidence="9">PRPPase</shortName>
    </alternativeName>
</protein>
<dbReference type="InterPro" id="IPR000836">
    <property type="entry name" value="PRTase_dom"/>
</dbReference>
<dbReference type="CDD" id="cd06223">
    <property type="entry name" value="PRTases_typeI"/>
    <property type="match status" value="1"/>
</dbReference>
<feature type="binding site" evidence="9">
    <location>
        <begin position="208"/>
        <end position="212"/>
    </location>
    <ligand>
        <name>D-ribose 5-phosphate</name>
        <dbReference type="ChEBI" id="CHEBI:78346"/>
    </ligand>
</feature>
<keyword evidence="4 9" id="KW-0547">Nucleotide-binding</keyword>
<feature type="binding site" evidence="9">
    <location>
        <position position="204"/>
    </location>
    <ligand>
        <name>D-ribose 5-phosphate</name>
        <dbReference type="ChEBI" id="CHEBI:78346"/>
    </ligand>
</feature>
<dbReference type="GO" id="GO:0004749">
    <property type="term" value="F:ribose phosphate diphosphokinase activity"/>
    <property type="evidence" value="ECO:0007669"/>
    <property type="project" value="UniProtKB-UniRule"/>
</dbReference>
<comment type="pathway">
    <text evidence="9">Metabolic intermediate biosynthesis; 5-phospho-alpha-D-ribose 1-diphosphate biosynthesis; 5-phospho-alpha-D-ribose 1-diphosphate from D-ribose 5-phosphate (route I): step 1/1.</text>
</comment>
<sequence length="298" mass="32365">MTLEVCEYLGIKPGKILAETFSDGETQVEIGENIRGRDVFIVQSTSTPVNDNLMQLLIIMDAMRRASAERITAVIPYYGYSRQDRKVKPRAPISAKLVADLITVAGANRVVSMDLHAGQIQGYFNIPVDNIFAAPILLKYIQDNLQDDLVIVSPDAGGVERARAFAKRLSASLAIIDKRREGPNIAEAMNIIGEVKGKTAIILDDMVDTAGTLTQAAVALKERGANKVHACCTHAILSGPAIERIEASPINNLVITNTIPLNDKTRKCHKIVVLSIAELLGETIKRSHSSHSVSTLFV</sequence>
<dbReference type="GO" id="GO:0000287">
    <property type="term" value="F:magnesium ion binding"/>
    <property type="evidence" value="ECO:0007669"/>
    <property type="project" value="UniProtKB-UniRule"/>
</dbReference>
<feature type="domain" description="Ribose-phosphate pyrophosphokinase N-terminal" evidence="10">
    <location>
        <begin position="4"/>
        <end position="106"/>
    </location>
</feature>
<evidence type="ECO:0000256" key="3">
    <source>
        <dbReference type="ARBA" id="ARBA00022727"/>
    </source>
</evidence>
<keyword evidence="9" id="KW-0963">Cytoplasm</keyword>
<comment type="function">
    <text evidence="9">Involved in the biosynthesis of the central metabolite phospho-alpha-D-ribosyl-1-pyrophosphate (PRPP) via the transfer of pyrophosphoryl group from ATP to 1-hydroxyl of ribose-5-phosphate (Rib-5-P).</text>
</comment>
<dbReference type="FunFam" id="3.40.50.2020:FF:000002">
    <property type="entry name" value="Ribose-phosphate pyrophosphokinase"/>
    <property type="match status" value="1"/>
</dbReference>
<dbReference type="Pfam" id="PF14572">
    <property type="entry name" value="Pribosyl_synth"/>
    <property type="match status" value="1"/>
</dbReference>
<dbReference type="InterPro" id="IPR000842">
    <property type="entry name" value="PRib_PP_synth_CS"/>
</dbReference>
<feature type="binding site" evidence="9">
    <location>
        <begin position="82"/>
        <end position="83"/>
    </location>
    <ligand>
        <name>ATP</name>
        <dbReference type="ChEBI" id="CHEBI:30616"/>
    </ligand>
</feature>
<dbReference type="AlphaFoldDB" id="A0A8J6N117"/>
<dbReference type="UniPathway" id="UPA00087">
    <property type="reaction ID" value="UER00172"/>
</dbReference>
<dbReference type="PROSITE" id="PS00114">
    <property type="entry name" value="PRPP_SYNTHASE"/>
    <property type="match status" value="1"/>
</dbReference>
<dbReference type="EMBL" id="JACNJD010000324">
    <property type="protein sequence ID" value="MBC8178892.1"/>
    <property type="molecule type" value="Genomic_DNA"/>
</dbReference>
<comment type="subunit">
    <text evidence="9">Homohexamer.</text>
</comment>
<dbReference type="GO" id="GO:0005524">
    <property type="term" value="F:ATP binding"/>
    <property type="evidence" value="ECO:0007669"/>
    <property type="project" value="UniProtKB-KW"/>
</dbReference>
<gene>
    <name evidence="9" type="primary">prs</name>
    <name evidence="11" type="ORF">H8E19_15920</name>
</gene>
<evidence type="ECO:0000313" key="11">
    <source>
        <dbReference type="EMBL" id="MBC8178892.1"/>
    </source>
</evidence>
<feature type="binding site" evidence="9">
    <location>
        <position position="180"/>
    </location>
    <ligand>
        <name>D-ribose 5-phosphate</name>
        <dbReference type="ChEBI" id="CHEBI:78346"/>
    </ligand>
</feature>
<keyword evidence="6 9" id="KW-0067">ATP-binding</keyword>
<evidence type="ECO:0000256" key="1">
    <source>
        <dbReference type="ARBA" id="ARBA00022679"/>
    </source>
</evidence>
<keyword evidence="1 9" id="KW-0808">Transferase</keyword>
<evidence type="ECO:0000256" key="5">
    <source>
        <dbReference type="ARBA" id="ARBA00022777"/>
    </source>
</evidence>
<dbReference type="Pfam" id="PF13793">
    <property type="entry name" value="Pribosyltran_N"/>
    <property type="match status" value="1"/>
</dbReference>
<comment type="cofactor">
    <cofactor evidence="9">
        <name>Mg(2+)</name>
        <dbReference type="ChEBI" id="CHEBI:18420"/>
    </cofactor>
    <text evidence="9">Binds 2 Mg(2+) ions per subunit.</text>
</comment>
<dbReference type="SMART" id="SM01400">
    <property type="entry name" value="Pribosyltran_N"/>
    <property type="match status" value="1"/>
</dbReference>
<dbReference type="NCBIfam" id="NF002320">
    <property type="entry name" value="PRK01259.1"/>
    <property type="match status" value="1"/>
</dbReference>
<feature type="active site" evidence="9">
    <location>
        <position position="178"/>
    </location>
</feature>
<comment type="similarity">
    <text evidence="9">Belongs to the ribose-phosphate pyrophosphokinase family. Class I subfamily.</text>
</comment>
<feature type="binding site" evidence="9">
    <location>
        <begin position="23"/>
        <end position="25"/>
    </location>
    <ligand>
        <name>ATP</name>
        <dbReference type="ChEBI" id="CHEBI:30616"/>
    </ligand>
</feature>
<feature type="binding site" evidence="9">
    <location>
        <position position="116"/>
    </location>
    <ligand>
        <name>Mg(2+)</name>
        <dbReference type="ChEBI" id="CHEBI:18420"/>
    </ligand>
</feature>
<dbReference type="Gene3D" id="3.40.50.2020">
    <property type="match status" value="2"/>
</dbReference>
<keyword evidence="7 9" id="KW-0460">Magnesium</keyword>
<feature type="binding site" evidence="9">
    <location>
        <position position="155"/>
    </location>
    <ligand>
        <name>Mg(2+)</name>
        <dbReference type="ChEBI" id="CHEBI:18420"/>
    </ligand>
</feature>
<comment type="catalytic activity">
    <reaction evidence="8 9">
        <text>D-ribose 5-phosphate + ATP = 5-phospho-alpha-D-ribose 1-diphosphate + AMP + H(+)</text>
        <dbReference type="Rhea" id="RHEA:15609"/>
        <dbReference type="ChEBI" id="CHEBI:15378"/>
        <dbReference type="ChEBI" id="CHEBI:30616"/>
        <dbReference type="ChEBI" id="CHEBI:58017"/>
        <dbReference type="ChEBI" id="CHEBI:78346"/>
        <dbReference type="ChEBI" id="CHEBI:456215"/>
        <dbReference type="EC" id="2.7.6.1"/>
    </reaction>
</comment>
<dbReference type="PANTHER" id="PTHR10210:SF41">
    <property type="entry name" value="RIBOSE-PHOSPHATE PYROPHOSPHOKINASE 1, CHLOROPLASTIC"/>
    <property type="match status" value="1"/>
</dbReference>
<dbReference type="Proteomes" id="UP000650524">
    <property type="component" value="Unassembled WGS sequence"/>
</dbReference>
<proteinExistence type="inferred from homology"/>
<reference evidence="11 12" key="1">
    <citation type="submission" date="2020-08" db="EMBL/GenBank/DDBJ databases">
        <title>Bridging the membrane lipid divide: bacteria of the FCB group superphylum have the potential to synthesize archaeal ether lipids.</title>
        <authorList>
            <person name="Villanueva L."/>
            <person name="Von Meijenfeldt F.A.B."/>
            <person name="Westbye A.B."/>
            <person name="Yadav S."/>
            <person name="Hopmans E.C."/>
            <person name="Dutilh B.E."/>
            <person name="Sinninghe Damste J.S."/>
        </authorList>
    </citation>
    <scope>NUCLEOTIDE SEQUENCE [LARGE SCALE GENOMIC DNA]</scope>
    <source>
        <strain evidence="11">NIOZ-UU27</strain>
    </source>
</reference>
<dbReference type="GO" id="GO:0006164">
    <property type="term" value="P:purine nucleotide biosynthetic process"/>
    <property type="evidence" value="ECO:0007669"/>
    <property type="project" value="TreeGrafter"/>
</dbReference>
<dbReference type="InterPro" id="IPR029057">
    <property type="entry name" value="PRTase-like"/>
</dbReference>
<evidence type="ECO:0000259" key="10">
    <source>
        <dbReference type="Pfam" id="PF13793"/>
    </source>
</evidence>
<evidence type="ECO:0000256" key="8">
    <source>
        <dbReference type="ARBA" id="ARBA00049535"/>
    </source>
</evidence>
<keyword evidence="2 9" id="KW-0479">Metal-binding</keyword>
<evidence type="ECO:0000256" key="2">
    <source>
        <dbReference type="ARBA" id="ARBA00022723"/>
    </source>
</evidence>
<evidence type="ECO:0000313" key="12">
    <source>
        <dbReference type="Proteomes" id="UP000650524"/>
    </source>
</evidence>
<dbReference type="FunFam" id="3.40.50.2020:FF:000014">
    <property type="entry name" value="Ribose-phosphate pyrophosphokinase 1"/>
    <property type="match status" value="1"/>
</dbReference>
<dbReference type="GO" id="GO:0009156">
    <property type="term" value="P:ribonucleoside monophosphate biosynthetic process"/>
    <property type="evidence" value="ECO:0007669"/>
    <property type="project" value="InterPro"/>
</dbReference>
<keyword evidence="5 9" id="KW-0418">Kinase</keyword>
<comment type="caution">
    <text evidence="11">The sequence shown here is derived from an EMBL/GenBank/DDBJ whole genome shotgun (WGS) entry which is preliminary data.</text>
</comment>
<evidence type="ECO:0000256" key="7">
    <source>
        <dbReference type="ARBA" id="ARBA00022842"/>
    </source>
</evidence>